<organism evidence="1 2">
    <name type="scientific">Pluteus cervinus</name>
    <dbReference type="NCBI Taxonomy" id="181527"/>
    <lineage>
        <taxon>Eukaryota</taxon>
        <taxon>Fungi</taxon>
        <taxon>Dikarya</taxon>
        <taxon>Basidiomycota</taxon>
        <taxon>Agaricomycotina</taxon>
        <taxon>Agaricomycetes</taxon>
        <taxon>Agaricomycetidae</taxon>
        <taxon>Agaricales</taxon>
        <taxon>Pluteineae</taxon>
        <taxon>Pluteaceae</taxon>
        <taxon>Pluteus</taxon>
    </lineage>
</organism>
<sequence>MSIACTEYTPLPGRQAAIGAFLAFIDTFLRDHPNGADPNDIERVPLVTRQEIVHHGLLLFLEHGLPDVLSLRFVRAVVITISLYTLALPTAYRRELPPILDLLESHVVEVDESEVITTTLVVRYLELSTQSTAAPIPVQNRAVVRRPAVSIDPDTSITVGRRVLAERLYRPQGPSSQQRCVERRLSPAPSLVPASSSDDGYFPSPSPPHRQQSPFFVDEDDDHNSEDNNFLYEDLLTESVQGRVPSRTSLSAAPISTNAAVPLSARDRSTAQYTTSQSPPQDSAPLQPTTTPGSRPPLFLDPLGDSPSPVGSGRLVTPDLAHPSCQSSSTDSFVAMDFGTPHLLQTTAPPRLRPFPDVRDLLASIDALEREHEVSLSAMIRVSNRNVVRAQRVHLLILYSIFIMDNIAYARHPLPIDLAVMGVPGYVREHIRKALNDPTVVTLIPHGIIPSEAWILLLGL</sequence>
<evidence type="ECO:0000313" key="2">
    <source>
        <dbReference type="Proteomes" id="UP000308600"/>
    </source>
</evidence>
<dbReference type="Proteomes" id="UP000308600">
    <property type="component" value="Unassembled WGS sequence"/>
</dbReference>
<gene>
    <name evidence="1" type="ORF">BDN72DRAFT_906286</name>
</gene>
<evidence type="ECO:0000313" key="1">
    <source>
        <dbReference type="EMBL" id="TFK58934.1"/>
    </source>
</evidence>
<proteinExistence type="predicted"/>
<dbReference type="EMBL" id="ML209137">
    <property type="protein sequence ID" value="TFK58934.1"/>
    <property type="molecule type" value="Genomic_DNA"/>
</dbReference>
<name>A0ACD3A0M3_9AGAR</name>
<protein>
    <submittedName>
        <fullName evidence="1">Uncharacterized protein</fullName>
    </submittedName>
</protein>
<accession>A0ACD3A0M3</accession>
<keyword evidence="2" id="KW-1185">Reference proteome</keyword>
<reference evidence="1 2" key="1">
    <citation type="journal article" date="2019" name="Nat. Ecol. Evol.">
        <title>Megaphylogeny resolves global patterns of mushroom evolution.</title>
        <authorList>
            <person name="Varga T."/>
            <person name="Krizsan K."/>
            <person name="Foldi C."/>
            <person name="Dima B."/>
            <person name="Sanchez-Garcia M."/>
            <person name="Sanchez-Ramirez S."/>
            <person name="Szollosi G.J."/>
            <person name="Szarkandi J.G."/>
            <person name="Papp V."/>
            <person name="Albert L."/>
            <person name="Andreopoulos W."/>
            <person name="Angelini C."/>
            <person name="Antonin V."/>
            <person name="Barry K.W."/>
            <person name="Bougher N.L."/>
            <person name="Buchanan P."/>
            <person name="Buyck B."/>
            <person name="Bense V."/>
            <person name="Catcheside P."/>
            <person name="Chovatia M."/>
            <person name="Cooper J."/>
            <person name="Damon W."/>
            <person name="Desjardin D."/>
            <person name="Finy P."/>
            <person name="Geml J."/>
            <person name="Haridas S."/>
            <person name="Hughes K."/>
            <person name="Justo A."/>
            <person name="Karasinski D."/>
            <person name="Kautmanova I."/>
            <person name="Kiss B."/>
            <person name="Kocsube S."/>
            <person name="Kotiranta H."/>
            <person name="LaButti K.M."/>
            <person name="Lechner B.E."/>
            <person name="Liimatainen K."/>
            <person name="Lipzen A."/>
            <person name="Lukacs Z."/>
            <person name="Mihaltcheva S."/>
            <person name="Morgado L.N."/>
            <person name="Niskanen T."/>
            <person name="Noordeloos M.E."/>
            <person name="Ohm R.A."/>
            <person name="Ortiz-Santana B."/>
            <person name="Ovrebo C."/>
            <person name="Racz N."/>
            <person name="Riley R."/>
            <person name="Savchenko A."/>
            <person name="Shiryaev A."/>
            <person name="Soop K."/>
            <person name="Spirin V."/>
            <person name="Szebenyi C."/>
            <person name="Tomsovsky M."/>
            <person name="Tulloss R.E."/>
            <person name="Uehling J."/>
            <person name="Grigoriev I.V."/>
            <person name="Vagvolgyi C."/>
            <person name="Papp T."/>
            <person name="Martin F.M."/>
            <person name="Miettinen O."/>
            <person name="Hibbett D.S."/>
            <person name="Nagy L.G."/>
        </authorList>
    </citation>
    <scope>NUCLEOTIDE SEQUENCE [LARGE SCALE GENOMIC DNA]</scope>
    <source>
        <strain evidence="1 2">NL-1719</strain>
    </source>
</reference>